<gene>
    <name evidence="1" type="ORF">LCOR_12144.1</name>
</gene>
<protein>
    <submittedName>
        <fullName evidence="1">Uncharacterized protein</fullName>
    </submittedName>
</protein>
<organism evidence="1 2">
    <name type="scientific">Lichtheimia corymbifera JMRC:FSU:9682</name>
    <dbReference type="NCBI Taxonomy" id="1263082"/>
    <lineage>
        <taxon>Eukaryota</taxon>
        <taxon>Fungi</taxon>
        <taxon>Fungi incertae sedis</taxon>
        <taxon>Mucoromycota</taxon>
        <taxon>Mucoromycotina</taxon>
        <taxon>Mucoromycetes</taxon>
        <taxon>Mucorales</taxon>
        <taxon>Lichtheimiaceae</taxon>
        <taxon>Lichtheimia</taxon>
    </lineage>
</organism>
<sequence length="86" mass="9871">MLLWLLGASSAGTMDYVMWIRLRIMMDWMAWTRGLYIFDERYLTSMDDIATLKSMHATAILTIMDEDAYDGSNQEYNDTTAAADSL</sequence>
<evidence type="ECO:0000313" key="1">
    <source>
        <dbReference type="EMBL" id="CDH61367.1"/>
    </source>
</evidence>
<keyword evidence="2" id="KW-1185">Reference proteome</keyword>
<accession>A0A068SHJ3</accession>
<comment type="caution">
    <text evidence="1">The sequence shown here is derived from an EMBL/GenBank/DDBJ whole genome shotgun (WGS) entry which is preliminary data.</text>
</comment>
<dbReference type="VEuPathDB" id="FungiDB:LCOR_12144.1"/>
<dbReference type="Proteomes" id="UP000027586">
    <property type="component" value="Unassembled WGS sequence"/>
</dbReference>
<proteinExistence type="predicted"/>
<dbReference type="EMBL" id="CBTN010000182">
    <property type="protein sequence ID" value="CDH61367.1"/>
    <property type="molecule type" value="Genomic_DNA"/>
</dbReference>
<evidence type="ECO:0000313" key="2">
    <source>
        <dbReference type="Proteomes" id="UP000027586"/>
    </source>
</evidence>
<dbReference type="AlphaFoldDB" id="A0A068SHJ3"/>
<name>A0A068SHJ3_9FUNG</name>
<reference evidence="1" key="1">
    <citation type="submission" date="2013-08" db="EMBL/GenBank/DDBJ databases">
        <title>Gene expansion shapes genome architecture in the human pathogen Lichtheimia corymbifera: an evolutionary genomics analysis in the ancient terrestrial Mucorales (Mucoromycotina).</title>
        <authorList>
            <person name="Schwartze V.U."/>
            <person name="Winter S."/>
            <person name="Shelest E."/>
            <person name="Marcet-Houben M."/>
            <person name="Horn F."/>
            <person name="Wehner S."/>
            <person name="Hoffmann K."/>
            <person name="Riege K."/>
            <person name="Sammeth M."/>
            <person name="Nowrousian M."/>
            <person name="Valiante V."/>
            <person name="Linde J."/>
            <person name="Jacobsen I.D."/>
            <person name="Marz M."/>
            <person name="Brakhage A.A."/>
            <person name="Gabaldon T."/>
            <person name="Bocker S."/>
            <person name="Voigt K."/>
        </authorList>
    </citation>
    <scope>NUCLEOTIDE SEQUENCE [LARGE SCALE GENOMIC DNA]</scope>
    <source>
        <strain evidence="1">FSU 9682</strain>
    </source>
</reference>